<proteinExistence type="inferred from homology"/>
<evidence type="ECO:0000256" key="1">
    <source>
        <dbReference type="ARBA" id="ARBA00009023"/>
    </source>
</evidence>
<accession>A0A1Y1RW77</accession>
<dbReference type="GO" id="GO:0055085">
    <property type="term" value="P:transmembrane transport"/>
    <property type="evidence" value="ECO:0007669"/>
    <property type="project" value="InterPro"/>
</dbReference>
<dbReference type="Proteomes" id="UP000192343">
    <property type="component" value="Unassembled WGS sequence"/>
</dbReference>
<dbReference type="PANTHER" id="PTHR33376">
    <property type="match status" value="1"/>
</dbReference>
<sequence length="339" mass="38051">MKAMKTLMQIVLVLLLASTLIYAEGSKESAGGSADKTYEMSISYGGASGGEDDISAKEFKKRIEEKSNGRIEVKLYGNEQLGKEVDIVNMLELGNVDMAIMGTTVHQQAAPEYNIWSAYYIFKNSDEVMHVLNGSIGDRVEKAMLDNKGIRIIGYGLRGPRHLTSLRPIRKASEVQGLKIRIPLQPIYVESWKALGAQPQAIAYGELYMALRQGIVEAQENPLAYIYAPHFDEVQDYVNQTAHQRAFFTYVVSEKFFQKLPADLQELVLEEGEGITQFHNDLLAAGEEDYKKKLQEKGMEFIEVDVDSFQQALKDIPNQFADSWVDGLYDDIKAEIANM</sequence>
<dbReference type="InterPro" id="IPR004682">
    <property type="entry name" value="TRAP_DctP"/>
</dbReference>
<evidence type="ECO:0000313" key="6">
    <source>
        <dbReference type="Proteomes" id="UP000192343"/>
    </source>
</evidence>
<dbReference type="PANTHER" id="PTHR33376:SF7">
    <property type="entry name" value="C4-DICARBOXYLATE-BINDING PROTEIN DCTB"/>
    <property type="match status" value="1"/>
</dbReference>
<dbReference type="InterPro" id="IPR018389">
    <property type="entry name" value="DctP_fam"/>
</dbReference>
<dbReference type="NCBIfam" id="NF037995">
    <property type="entry name" value="TRAP_S1"/>
    <property type="match status" value="1"/>
</dbReference>
<dbReference type="AlphaFoldDB" id="A0A1Y1RW77"/>
<protein>
    <recommendedName>
        <fullName evidence="7">C4-dicarboxylate ABC transporter substrate-binding protein</fullName>
    </recommendedName>
</protein>
<evidence type="ECO:0000256" key="3">
    <source>
        <dbReference type="ARBA" id="ARBA00022729"/>
    </source>
</evidence>
<dbReference type="PIRSF" id="PIRSF006470">
    <property type="entry name" value="DctB"/>
    <property type="match status" value="1"/>
</dbReference>
<evidence type="ECO:0000256" key="4">
    <source>
        <dbReference type="SAM" id="SignalP"/>
    </source>
</evidence>
<dbReference type="Pfam" id="PF03480">
    <property type="entry name" value="DctP"/>
    <property type="match status" value="1"/>
</dbReference>
<evidence type="ECO:0000256" key="2">
    <source>
        <dbReference type="ARBA" id="ARBA00022448"/>
    </source>
</evidence>
<dbReference type="EMBL" id="MWQY01000018">
    <property type="protein sequence ID" value="ORC32987.1"/>
    <property type="molecule type" value="Genomic_DNA"/>
</dbReference>
<comment type="caution">
    <text evidence="5">The sequence shown here is derived from an EMBL/GenBank/DDBJ whole genome shotgun (WGS) entry which is preliminary data.</text>
</comment>
<comment type="similarity">
    <text evidence="1">Belongs to the bacterial solute-binding protein 7 family.</text>
</comment>
<organism evidence="5 6">
    <name type="scientific">Marispirochaeta aestuarii</name>
    <dbReference type="NCBI Taxonomy" id="1963862"/>
    <lineage>
        <taxon>Bacteria</taxon>
        <taxon>Pseudomonadati</taxon>
        <taxon>Spirochaetota</taxon>
        <taxon>Spirochaetia</taxon>
        <taxon>Spirochaetales</taxon>
        <taxon>Spirochaetaceae</taxon>
        <taxon>Marispirochaeta</taxon>
    </lineage>
</organism>
<keyword evidence="2" id="KW-0813">Transport</keyword>
<reference evidence="5 6" key="1">
    <citation type="submission" date="2017-03" db="EMBL/GenBank/DDBJ databases">
        <title>Draft Genome sequence of Marispirochaeta sp. strain JC444.</title>
        <authorList>
            <person name="Shivani Y."/>
            <person name="Subhash Y."/>
            <person name="Sasikala C."/>
            <person name="Ramana C."/>
        </authorList>
    </citation>
    <scope>NUCLEOTIDE SEQUENCE [LARGE SCALE GENOMIC DNA]</scope>
    <source>
        <strain evidence="5 6">JC444</strain>
    </source>
</reference>
<dbReference type="GO" id="GO:0030288">
    <property type="term" value="C:outer membrane-bounded periplasmic space"/>
    <property type="evidence" value="ECO:0007669"/>
    <property type="project" value="InterPro"/>
</dbReference>
<feature type="chain" id="PRO_5010985135" description="C4-dicarboxylate ABC transporter substrate-binding protein" evidence="4">
    <location>
        <begin position="24"/>
        <end position="339"/>
    </location>
</feature>
<evidence type="ECO:0000313" key="5">
    <source>
        <dbReference type="EMBL" id="ORC32987.1"/>
    </source>
</evidence>
<dbReference type="RefSeq" id="WP_083052103.1">
    <property type="nucleotide sequence ID" value="NZ_MWQY01000018.1"/>
</dbReference>
<feature type="signal peptide" evidence="4">
    <location>
        <begin position="1"/>
        <end position="23"/>
    </location>
</feature>
<dbReference type="InterPro" id="IPR038404">
    <property type="entry name" value="TRAP_DctP_sf"/>
</dbReference>
<dbReference type="Gene3D" id="3.40.190.170">
    <property type="entry name" value="Bacterial extracellular solute-binding protein, family 7"/>
    <property type="match status" value="1"/>
</dbReference>
<gene>
    <name evidence="5" type="ORF">B4O97_15165</name>
</gene>
<dbReference type="STRING" id="1963862.B4O97_15165"/>
<keyword evidence="6" id="KW-1185">Reference proteome</keyword>
<dbReference type="NCBIfam" id="TIGR00787">
    <property type="entry name" value="dctP"/>
    <property type="match status" value="1"/>
</dbReference>
<evidence type="ECO:0008006" key="7">
    <source>
        <dbReference type="Google" id="ProtNLM"/>
    </source>
</evidence>
<dbReference type="CDD" id="cd13603">
    <property type="entry name" value="PBP2_TRAP_Siap_TeaA_like"/>
    <property type="match status" value="1"/>
</dbReference>
<dbReference type="OrthoDB" id="89872at2"/>
<keyword evidence="3 4" id="KW-0732">Signal</keyword>
<name>A0A1Y1RW77_9SPIO</name>